<sequence>MICASVALSEENCLFGKIWEDRQEEHNFLCNLQAPGPILVVQT</sequence>
<protein>
    <submittedName>
        <fullName evidence="1">Uncharacterized protein</fullName>
    </submittedName>
</protein>
<dbReference type="AlphaFoldDB" id="K3ZGU8"/>
<proteinExistence type="predicted"/>
<dbReference type="EnsemblPlants" id="KQL12711">
    <property type="protein sequence ID" value="KQL12711"/>
    <property type="gene ID" value="SETIT_025800mg"/>
</dbReference>
<dbReference type="Proteomes" id="UP000004995">
    <property type="component" value="Unassembled WGS sequence"/>
</dbReference>
<reference evidence="1" key="2">
    <citation type="submission" date="2018-08" db="UniProtKB">
        <authorList>
            <consortium name="EnsemblPlants"/>
        </authorList>
    </citation>
    <scope>IDENTIFICATION</scope>
    <source>
        <strain evidence="1">Yugu1</strain>
    </source>
</reference>
<dbReference type="Gramene" id="KQL12711">
    <property type="protein sequence ID" value="KQL12711"/>
    <property type="gene ID" value="SETIT_025800mg"/>
</dbReference>
<dbReference type="InParanoid" id="K3ZGU8"/>
<organism evidence="1 2">
    <name type="scientific">Setaria italica</name>
    <name type="common">Foxtail millet</name>
    <name type="synonym">Panicum italicum</name>
    <dbReference type="NCBI Taxonomy" id="4555"/>
    <lineage>
        <taxon>Eukaryota</taxon>
        <taxon>Viridiplantae</taxon>
        <taxon>Streptophyta</taxon>
        <taxon>Embryophyta</taxon>
        <taxon>Tracheophyta</taxon>
        <taxon>Spermatophyta</taxon>
        <taxon>Magnoliopsida</taxon>
        <taxon>Liliopsida</taxon>
        <taxon>Poales</taxon>
        <taxon>Poaceae</taxon>
        <taxon>PACMAD clade</taxon>
        <taxon>Panicoideae</taxon>
        <taxon>Panicodae</taxon>
        <taxon>Paniceae</taxon>
        <taxon>Cenchrinae</taxon>
        <taxon>Setaria</taxon>
    </lineage>
</organism>
<dbReference type="HOGENOM" id="CLU_3243091_0_0_1"/>
<evidence type="ECO:0000313" key="1">
    <source>
        <dbReference type="EnsemblPlants" id="KQL12711"/>
    </source>
</evidence>
<reference evidence="2" key="1">
    <citation type="journal article" date="2012" name="Nat. Biotechnol.">
        <title>Reference genome sequence of the model plant Setaria.</title>
        <authorList>
            <person name="Bennetzen J.L."/>
            <person name="Schmutz J."/>
            <person name="Wang H."/>
            <person name="Percifield R."/>
            <person name="Hawkins J."/>
            <person name="Pontaroli A.C."/>
            <person name="Estep M."/>
            <person name="Feng L."/>
            <person name="Vaughn J.N."/>
            <person name="Grimwood J."/>
            <person name="Jenkins J."/>
            <person name="Barry K."/>
            <person name="Lindquist E."/>
            <person name="Hellsten U."/>
            <person name="Deshpande S."/>
            <person name="Wang X."/>
            <person name="Wu X."/>
            <person name="Mitros T."/>
            <person name="Triplett J."/>
            <person name="Yang X."/>
            <person name="Ye C.Y."/>
            <person name="Mauro-Herrera M."/>
            <person name="Wang L."/>
            <person name="Li P."/>
            <person name="Sharma M."/>
            <person name="Sharma R."/>
            <person name="Ronald P.C."/>
            <person name="Panaud O."/>
            <person name="Kellogg E.A."/>
            <person name="Brutnell T.P."/>
            <person name="Doust A.N."/>
            <person name="Tuskan G.A."/>
            <person name="Rokhsar D."/>
            <person name="Devos K.M."/>
        </authorList>
    </citation>
    <scope>NUCLEOTIDE SEQUENCE [LARGE SCALE GENOMIC DNA]</scope>
    <source>
        <strain evidence="2">cv. Yugu1</strain>
    </source>
</reference>
<dbReference type="EMBL" id="AGNK02001390">
    <property type="status" value="NOT_ANNOTATED_CDS"/>
    <property type="molecule type" value="Genomic_DNA"/>
</dbReference>
<keyword evidence="2" id="KW-1185">Reference proteome</keyword>
<evidence type="ECO:0000313" key="2">
    <source>
        <dbReference type="Proteomes" id="UP000004995"/>
    </source>
</evidence>
<name>K3ZGU8_SETIT</name>
<accession>K3ZGU8</accession>